<geneLocation type="chloroplast" evidence="1"/>
<keyword evidence="1" id="KW-0934">Plastid</keyword>
<proteinExistence type="predicted"/>
<organism evidence="1">
    <name type="scientific">Begonia pulchrifolia</name>
    <dbReference type="NCBI Taxonomy" id="1691898"/>
    <lineage>
        <taxon>Eukaryota</taxon>
        <taxon>Viridiplantae</taxon>
        <taxon>Streptophyta</taxon>
        <taxon>Embryophyta</taxon>
        <taxon>Tracheophyta</taxon>
        <taxon>Spermatophyta</taxon>
        <taxon>Magnoliopsida</taxon>
        <taxon>eudicotyledons</taxon>
        <taxon>Gunneridae</taxon>
        <taxon>Pentapetalae</taxon>
        <taxon>rosids</taxon>
        <taxon>fabids</taxon>
        <taxon>Cucurbitales</taxon>
        <taxon>Begoniaceae</taxon>
        <taxon>Begonia</taxon>
        <taxon>Begonia sect. Platycentrum</taxon>
    </lineage>
</organism>
<dbReference type="GO" id="GO:0005840">
    <property type="term" value="C:ribosome"/>
    <property type="evidence" value="ECO:0007669"/>
    <property type="project" value="UniProtKB-KW"/>
</dbReference>
<accession>A0A5J6E3J8</accession>
<dbReference type="AlphaFoldDB" id="A0A5J6E3J8"/>
<gene>
    <name evidence="1" type="primary">rpl32</name>
</gene>
<keyword evidence="1" id="KW-0689">Ribosomal protein</keyword>
<evidence type="ECO:0000313" key="1">
    <source>
        <dbReference type="EMBL" id="QEU52795.1"/>
    </source>
</evidence>
<protein>
    <submittedName>
        <fullName evidence="1">Ribosomal protein L32</fullName>
    </submittedName>
</protein>
<dbReference type="GeneID" id="42268747"/>
<dbReference type="RefSeq" id="YP_009707938.1">
    <property type="nucleotide sequence ID" value="NC_045096.1"/>
</dbReference>
<name>A0A5J6E3J8_9ROSI</name>
<dbReference type="EMBL" id="MN076318">
    <property type="protein sequence ID" value="QEU52795.1"/>
    <property type="molecule type" value="Genomic_DNA"/>
</dbReference>
<keyword evidence="1" id="KW-0150">Chloroplast</keyword>
<sequence>MYLISRTKKLFEFPVERDFANEKAFNAAQYPLLFQIFLRICFFDIEVRFFGTAILK</sequence>
<keyword evidence="1" id="KW-0687">Ribonucleoprotein</keyword>
<reference evidence="1" key="1">
    <citation type="journal article" date="2019" name="Mitochondrial DNA Part B Resour">
        <title>The complete chloroplast genome and phylogenetic analysis of Begonia pulchrifolia, a near endangered Begoniaceae plant.</title>
        <authorList>
            <person name="Fan J."/>
            <person name="Li X.-J."/>
            <person name="Li C.-H."/>
            <person name="Yang B.-N."/>
        </authorList>
    </citation>
    <scope>NUCLEOTIDE SEQUENCE</scope>
</reference>